<name>A0ABQ9H835_9NEOP</name>
<gene>
    <name evidence="3" type="ORF">PR048_016734</name>
</gene>
<feature type="compositionally biased region" description="Basic and acidic residues" evidence="1">
    <location>
        <begin position="810"/>
        <end position="819"/>
    </location>
</feature>
<feature type="region of interest" description="Disordered" evidence="1">
    <location>
        <begin position="1"/>
        <end position="30"/>
    </location>
</feature>
<keyword evidence="2" id="KW-0472">Membrane</keyword>
<dbReference type="Proteomes" id="UP001159363">
    <property type="component" value="Chromosome 5"/>
</dbReference>
<sequence>MCGLASVAPHARAPVPPLPSTTPLTFSTNESNSLGRCNACGNRGGRRLWSTGFLGALPFAPTLRFGAAPYSTRVTLIGSQDIHPMERKTSVSDVPRRRRRPPETGQLRTASTVSDLTLHFPLAGCIATHPVANGSAWPFGNYCPSTCLRSRAAQGWTPVSPATRVARPAAVERFLPVAVEIPERTRRPAASFGAIPTCKNPETTSPGIEPGSPRICTVRGKAGRLVDTKVVRDGTSGRAGRLVDTKVVRDGTSGKAGRLVDTKVVRDGTSGKAGRLVDTKVVRDGTSGRAGRLVDTKVVRDGTSGKAGRLVDTKVAFHMLPLAAASPSPCKPVPAVALSSFAAPNITCHPTLTLCIPLRAPTLPPTLRLFNKTTNRMFNVRQASCVQALLVPSPGEKTAYDTNYCLLNKRNITRSDASWTVSRLLRRGSSRRRSAPVTRGEESVSAYPERERAQPRLGSHGTGPPPPRVLSQTSAAPSHIHRLRIMYERALAWLISSALPGKYSNQVESDSAISLSRRDEGVECTKAWEGGRETVPPGSRGRHETSSGCSARKCERAALRQIRRCDHKKDRLGGRGSGGGCRCTVLLPFPSGVETKKPWKGTRCGGWLQGEHIRPLGAVINPLDAYVILTFDGLDFRVYMKSFLVVYCPSFSQRDSGCSEPPRSRPAATKKGVGPPGQELNSLLELGVKELLESGVWAIILGAFRKMLSTLPKTVRMGHFYNGELILSQDSDRRSKYTTRMGCPNNLTVRVAAYSISPLVLAVLSLLMMVAVNMQLCTVCQRPSVCVEKSEARVRRKEVRMEPRWNARARKTGDPEKTHQPSASSNTIPTCENPGVSWPGIEAGSPWWEASNLPAQPPRSLDGNCATRVGTLRIQHRACEQVSECLLHTGAAMRGAPPRFTVRVAASHPLLGACTPLPISTFHLSRAGSRCRPRERERERRANDDVGETNRTR</sequence>
<comment type="caution">
    <text evidence="3">The sequence shown here is derived from an EMBL/GenBank/DDBJ whole genome shotgun (WGS) entry which is preliminary data.</text>
</comment>
<feature type="transmembrane region" description="Helical" evidence="2">
    <location>
        <begin position="751"/>
        <end position="772"/>
    </location>
</feature>
<protein>
    <submittedName>
        <fullName evidence="3">Uncharacterized protein</fullName>
    </submittedName>
</protein>
<evidence type="ECO:0000256" key="2">
    <source>
        <dbReference type="SAM" id="Phobius"/>
    </source>
</evidence>
<organism evidence="3 4">
    <name type="scientific">Dryococelus australis</name>
    <dbReference type="NCBI Taxonomy" id="614101"/>
    <lineage>
        <taxon>Eukaryota</taxon>
        <taxon>Metazoa</taxon>
        <taxon>Ecdysozoa</taxon>
        <taxon>Arthropoda</taxon>
        <taxon>Hexapoda</taxon>
        <taxon>Insecta</taxon>
        <taxon>Pterygota</taxon>
        <taxon>Neoptera</taxon>
        <taxon>Polyneoptera</taxon>
        <taxon>Phasmatodea</taxon>
        <taxon>Verophasmatodea</taxon>
        <taxon>Anareolatae</taxon>
        <taxon>Phasmatidae</taxon>
        <taxon>Eurycanthinae</taxon>
        <taxon>Dryococelus</taxon>
    </lineage>
</organism>
<feature type="compositionally biased region" description="Basic and acidic residues" evidence="1">
    <location>
        <begin position="932"/>
        <end position="953"/>
    </location>
</feature>
<feature type="compositionally biased region" description="Polar residues" evidence="1">
    <location>
        <begin position="820"/>
        <end position="830"/>
    </location>
</feature>
<feature type="region of interest" description="Disordered" evidence="1">
    <location>
        <begin position="810"/>
        <end position="831"/>
    </location>
</feature>
<feature type="region of interest" description="Disordered" evidence="1">
    <location>
        <begin position="192"/>
        <end position="213"/>
    </location>
</feature>
<feature type="region of interest" description="Disordered" evidence="1">
    <location>
        <begin position="81"/>
        <end position="110"/>
    </location>
</feature>
<keyword evidence="2" id="KW-0812">Transmembrane</keyword>
<feature type="region of interest" description="Disordered" evidence="1">
    <location>
        <begin position="925"/>
        <end position="953"/>
    </location>
</feature>
<proteinExistence type="predicted"/>
<keyword evidence="4" id="KW-1185">Reference proteome</keyword>
<reference evidence="3 4" key="1">
    <citation type="submission" date="2023-02" db="EMBL/GenBank/DDBJ databases">
        <title>LHISI_Scaffold_Assembly.</title>
        <authorList>
            <person name="Stuart O.P."/>
            <person name="Cleave R."/>
            <person name="Magrath M.J.L."/>
            <person name="Mikheyev A.S."/>
        </authorList>
    </citation>
    <scope>NUCLEOTIDE SEQUENCE [LARGE SCALE GENOMIC DNA]</scope>
    <source>
        <strain evidence="3">Daus_M_001</strain>
        <tissue evidence="3">Leg muscle</tissue>
    </source>
</reference>
<evidence type="ECO:0000256" key="1">
    <source>
        <dbReference type="SAM" id="MobiDB-lite"/>
    </source>
</evidence>
<evidence type="ECO:0000313" key="3">
    <source>
        <dbReference type="EMBL" id="KAJ8880268.1"/>
    </source>
</evidence>
<accession>A0ABQ9H835</accession>
<evidence type="ECO:0000313" key="4">
    <source>
        <dbReference type="Proteomes" id="UP001159363"/>
    </source>
</evidence>
<feature type="region of interest" description="Disordered" evidence="1">
    <location>
        <begin position="652"/>
        <end position="676"/>
    </location>
</feature>
<keyword evidence="2" id="KW-1133">Transmembrane helix</keyword>
<dbReference type="EMBL" id="JARBHB010000006">
    <property type="protein sequence ID" value="KAJ8880268.1"/>
    <property type="molecule type" value="Genomic_DNA"/>
</dbReference>
<feature type="region of interest" description="Disordered" evidence="1">
    <location>
        <begin position="430"/>
        <end position="474"/>
    </location>
</feature>